<accession>K7KTM8</accession>
<comment type="subcellular location">
    <subcellularLocation>
        <location evidence="1 13">Membrane</location>
        <topology evidence="1 13">Multi-pass membrane protein</topology>
    </subcellularLocation>
</comment>
<feature type="domain" description="Cyclic nucleotide-binding" evidence="14">
    <location>
        <begin position="343"/>
        <end position="462"/>
    </location>
</feature>
<evidence type="ECO:0000313" key="16">
    <source>
        <dbReference type="EMBL" id="KRH52547.1"/>
    </source>
</evidence>
<proteinExistence type="inferred from homology"/>
<dbReference type="PRINTS" id="PR01463">
    <property type="entry name" value="EAGCHANLFMLY"/>
</dbReference>
<keyword evidence="18" id="KW-1185">Reference proteome</keyword>
<dbReference type="SMART" id="SM00100">
    <property type="entry name" value="cNMP"/>
    <property type="match status" value="1"/>
</dbReference>
<keyword evidence="10 13" id="KW-0406">Ion transport</keyword>
<dbReference type="CDD" id="cd00038">
    <property type="entry name" value="CAP_ED"/>
    <property type="match status" value="1"/>
</dbReference>
<comment type="subunit">
    <text evidence="13">The potassium channel is composed of a homo- or heterotetrameric complex of pore-forming subunits.</text>
</comment>
<feature type="transmembrane region" description="Helical" evidence="13">
    <location>
        <begin position="174"/>
        <end position="197"/>
    </location>
</feature>
<evidence type="ECO:0000259" key="15">
    <source>
        <dbReference type="PROSITE" id="PS51490"/>
    </source>
</evidence>
<sequence>MSLSSLVRRRSSDEITNSASVSSSLFPAFGTTIFDVEGYSKSNLRKYVIAPYDRRYQLWQTFLAALVVYSAWASPFELAFRELLVGSLLPKIALRYVKKLHFTMDIASTVPFEQIHQILTGKPTKSEVFGFLIMLRLWRLRRVSELFARYNTYLSVPPNFEKKDIRINYPATRFCKLICVTLFAVHFAGCMYFWLAVQLKTPKNTWIGNKTEDFNDLSVGLGYTYSMYWSVATLTTVGYGDFYAVNLTEKLFSTLYMLFNIGLTSYIIGNMTNLLVHSSVGTFAMRNAFNRILQYANKYRLLEGLKEQMSAHMQLKFKTAELQQEVLQYLPKTIRSNIARHLFQNIVETAYLFKGVSETKAEYYPSKVDIILQNEMSTYFYILVSGSLDVLMYKNGSEQFLFKLESGGMAGEIGVMFNIPQPFTVRSRGLSQVKRINHRHFKHMVQPFSDDVKAINYNFIKYFKGLKGKVLEEISYITELMGDLHDEHLMQNVGTDDEVSRYQEASYKEGRKGNSKPLSSPVPIRVKIHGHHPNEHKVGNETTPKIILLPNSVEDLFSVAEKKFGNRGSKILMADGSEVEELSAIRENDKLYIL</sequence>
<evidence type="ECO:0000313" key="18">
    <source>
        <dbReference type="Proteomes" id="UP000008827"/>
    </source>
</evidence>
<comment type="similarity">
    <text evidence="2 13">Belongs to the potassium channel family. Plant (TC 1.A.1.4) subfamily.</text>
</comment>
<dbReference type="GO" id="GO:0005886">
    <property type="term" value="C:plasma membrane"/>
    <property type="evidence" value="ECO:0007669"/>
    <property type="project" value="EnsemblPlants"/>
</dbReference>
<keyword evidence="4 13" id="KW-0633">Potassium transport</keyword>
<feature type="transmembrane region" description="Helical" evidence="13">
    <location>
        <begin position="217"/>
        <end position="239"/>
    </location>
</feature>
<dbReference type="Gene3D" id="2.60.120.10">
    <property type="entry name" value="Jelly Rolls"/>
    <property type="match status" value="1"/>
</dbReference>
<organism evidence="16">
    <name type="scientific">Glycine max</name>
    <name type="common">Soybean</name>
    <name type="synonym">Glycine hispida</name>
    <dbReference type="NCBI Taxonomy" id="3847"/>
    <lineage>
        <taxon>Eukaryota</taxon>
        <taxon>Viridiplantae</taxon>
        <taxon>Streptophyta</taxon>
        <taxon>Embryophyta</taxon>
        <taxon>Tracheophyta</taxon>
        <taxon>Spermatophyta</taxon>
        <taxon>Magnoliopsida</taxon>
        <taxon>eudicotyledons</taxon>
        <taxon>Gunneridae</taxon>
        <taxon>Pentapetalae</taxon>
        <taxon>rosids</taxon>
        <taxon>fabids</taxon>
        <taxon>Fabales</taxon>
        <taxon>Fabaceae</taxon>
        <taxon>Papilionoideae</taxon>
        <taxon>50 kb inversion clade</taxon>
        <taxon>NPAAA clade</taxon>
        <taxon>indigoferoid/millettioid clade</taxon>
        <taxon>Phaseoleae</taxon>
        <taxon>Glycine</taxon>
        <taxon>Glycine subgen. Soja</taxon>
    </lineage>
</organism>
<comment type="function">
    <text evidence="13">Potassium channel.</text>
</comment>
<evidence type="ECO:0000256" key="4">
    <source>
        <dbReference type="ARBA" id="ARBA00022538"/>
    </source>
</evidence>
<evidence type="ECO:0000256" key="9">
    <source>
        <dbReference type="ARBA" id="ARBA00022989"/>
    </source>
</evidence>
<evidence type="ECO:0000256" key="6">
    <source>
        <dbReference type="ARBA" id="ARBA00022826"/>
    </source>
</evidence>
<evidence type="ECO:0000259" key="14">
    <source>
        <dbReference type="PROSITE" id="PS50042"/>
    </source>
</evidence>
<dbReference type="InterPro" id="IPR018490">
    <property type="entry name" value="cNMP-bd_dom_sf"/>
</dbReference>
<keyword evidence="5 13" id="KW-0812">Transmembrane</keyword>
<dbReference type="PANTHER" id="PTHR45743">
    <property type="entry name" value="POTASSIUM CHANNEL AKT1"/>
    <property type="match status" value="1"/>
</dbReference>
<dbReference type="InterPro" id="IPR005821">
    <property type="entry name" value="Ion_trans_dom"/>
</dbReference>
<dbReference type="InterPro" id="IPR003938">
    <property type="entry name" value="K_chnl_volt-dep_EAG/ELK/ERG"/>
</dbReference>
<keyword evidence="3 13" id="KW-0813">Transport</keyword>
<dbReference type="eggNOG" id="KOG0498">
    <property type="taxonomic scope" value="Eukaryota"/>
</dbReference>
<dbReference type="HOGENOM" id="CLU_005746_8_2_1"/>
<dbReference type="InterPro" id="IPR014710">
    <property type="entry name" value="RmlC-like_jellyroll"/>
</dbReference>
<protein>
    <recommendedName>
        <fullName evidence="13">Potassium channel</fullName>
    </recommendedName>
</protein>
<keyword evidence="9 13" id="KW-1133">Transmembrane helix</keyword>
<evidence type="ECO:0000256" key="1">
    <source>
        <dbReference type="ARBA" id="ARBA00004141"/>
    </source>
</evidence>
<evidence type="ECO:0000256" key="10">
    <source>
        <dbReference type="ARBA" id="ARBA00023065"/>
    </source>
</evidence>
<dbReference type="Gramene" id="KRH52547">
    <property type="protein sequence ID" value="KRH52547"/>
    <property type="gene ID" value="GLYMA_06G074600"/>
</dbReference>
<evidence type="ECO:0000256" key="12">
    <source>
        <dbReference type="ARBA" id="ARBA00023303"/>
    </source>
</evidence>
<comment type="domain">
    <text evidence="13">The segment S4 is probably the voltage-sensor and is characterized by a series of positively charged amino acids. The pore-forming region H5 is enclosed by the transmembrane segments S5 and S6 in the Shaker-type (1P/6TM) and contains the GYGD signature motif which seems to be involved in potassium selectivity.</text>
</comment>
<dbReference type="InterPro" id="IPR021789">
    <property type="entry name" value="KHA_dom"/>
</dbReference>
<name>K7KTM8_SOYBN</name>
<dbReference type="PANTHER" id="PTHR45743:SF27">
    <property type="entry name" value="POTASSIUM CHANNEL KAT3"/>
    <property type="match status" value="1"/>
</dbReference>
<keyword evidence="7 13" id="KW-0851">Voltage-gated channel</keyword>
<dbReference type="Pfam" id="PF11834">
    <property type="entry name" value="KHA"/>
    <property type="match status" value="1"/>
</dbReference>
<feature type="domain" description="KHA" evidence="15">
    <location>
        <begin position="525"/>
        <end position="594"/>
    </location>
</feature>
<gene>
    <name evidence="16" type="ORF">GLYMA_06G074600</name>
</gene>
<evidence type="ECO:0000313" key="17">
    <source>
        <dbReference type="EnsemblPlants" id="KRH52547"/>
    </source>
</evidence>
<reference evidence="16 17" key="1">
    <citation type="journal article" date="2010" name="Nature">
        <title>Genome sequence of the palaeopolyploid soybean.</title>
        <authorList>
            <person name="Schmutz J."/>
            <person name="Cannon S.B."/>
            <person name="Schlueter J."/>
            <person name="Ma J."/>
            <person name="Mitros T."/>
            <person name="Nelson W."/>
            <person name="Hyten D.L."/>
            <person name="Song Q."/>
            <person name="Thelen J.J."/>
            <person name="Cheng J."/>
            <person name="Xu D."/>
            <person name="Hellsten U."/>
            <person name="May G.D."/>
            <person name="Yu Y."/>
            <person name="Sakurai T."/>
            <person name="Umezawa T."/>
            <person name="Bhattacharyya M.K."/>
            <person name="Sandhu D."/>
            <person name="Valliyodan B."/>
            <person name="Lindquist E."/>
            <person name="Peto M."/>
            <person name="Grant D."/>
            <person name="Shu S."/>
            <person name="Goodstein D."/>
            <person name="Barry K."/>
            <person name="Futrell-Griggs M."/>
            <person name="Abernathy B."/>
            <person name="Du J."/>
            <person name="Tian Z."/>
            <person name="Zhu L."/>
            <person name="Gill N."/>
            <person name="Joshi T."/>
            <person name="Libault M."/>
            <person name="Sethuraman A."/>
            <person name="Zhang X.-C."/>
            <person name="Shinozaki K."/>
            <person name="Nguyen H.T."/>
            <person name="Wing R.A."/>
            <person name="Cregan P."/>
            <person name="Specht J."/>
            <person name="Grimwood J."/>
            <person name="Rokhsar D."/>
            <person name="Stacey G."/>
            <person name="Shoemaker R.C."/>
            <person name="Jackson S.A."/>
        </authorList>
    </citation>
    <scope>NUCLEOTIDE SEQUENCE</scope>
    <source>
        <strain evidence="17">cv. Williams 82</strain>
        <tissue evidence="16">Callus</tissue>
    </source>
</reference>
<comment type="domain">
    <text evidence="13">The KHA domain (rich in hydrophobic and acidic residues) present in the C-terminal part is likely to be important for tetramerization.</text>
</comment>
<evidence type="ECO:0000256" key="8">
    <source>
        <dbReference type="ARBA" id="ARBA00022958"/>
    </source>
</evidence>
<keyword evidence="11 13" id="KW-0472">Membrane</keyword>
<dbReference type="Pfam" id="PF00027">
    <property type="entry name" value="cNMP_binding"/>
    <property type="match status" value="1"/>
</dbReference>
<reference evidence="16" key="3">
    <citation type="submission" date="2018-07" db="EMBL/GenBank/DDBJ databases">
        <title>WGS assembly of Glycine max.</title>
        <authorList>
            <person name="Schmutz J."/>
            <person name="Cannon S."/>
            <person name="Schlueter J."/>
            <person name="Ma J."/>
            <person name="Mitros T."/>
            <person name="Nelson W."/>
            <person name="Hyten D."/>
            <person name="Song Q."/>
            <person name="Thelen J."/>
            <person name="Cheng J."/>
            <person name="Xu D."/>
            <person name="Hellsten U."/>
            <person name="May G."/>
            <person name="Yu Y."/>
            <person name="Sakurai T."/>
            <person name="Umezawa T."/>
            <person name="Bhattacharyya M."/>
            <person name="Sandhu D."/>
            <person name="Valliyodan B."/>
            <person name="Lindquist E."/>
            <person name="Peto M."/>
            <person name="Grant D."/>
            <person name="Shu S."/>
            <person name="Goodstein D."/>
            <person name="Barry K."/>
            <person name="Futrell-Griggs M."/>
            <person name="Abernathy B."/>
            <person name="Du J."/>
            <person name="Tian Z."/>
            <person name="Zhu L."/>
            <person name="Gill N."/>
            <person name="Joshi T."/>
            <person name="Libault M."/>
            <person name="Sethuraman A."/>
            <person name="Zhang X."/>
            <person name="Shinozaki K."/>
            <person name="Nguyen H."/>
            <person name="Wing R."/>
            <person name="Cregan P."/>
            <person name="Specht J."/>
            <person name="Grimwood J."/>
            <person name="Rokhsar D."/>
            <person name="Stacey G."/>
            <person name="Shoemaker R."/>
            <person name="Jackson S."/>
        </authorList>
    </citation>
    <scope>NUCLEOTIDE SEQUENCE</scope>
    <source>
        <tissue evidence="16">Callus</tissue>
    </source>
</reference>
<dbReference type="AlphaFoldDB" id="K7KTM8"/>
<dbReference type="InterPro" id="IPR000595">
    <property type="entry name" value="cNMP-bd_dom"/>
</dbReference>
<dbReference type="GO" id="GO:0005249">
    <property type="term" value="F:voltage-gated potassium channel activity"/>
    <property type="evidence" value="ECO:0007669"/>
    <property type="project" value="UniProtKB-UniRule"/>
</dbReference>
<dbReference type="SMR" id="K7KTM8"/>
<comment type="caution">
    <text evidence="13">Lacks conserved residue(s) required for the propagation of feature annotation.</text>
</comment>
<dbReference type="Proteomes" id="UP000008827">
    <property type="component" value="Chromosome 6"/>
</dbReference>
<evidence type="ECO:0000256" key="2">
    <source>
        <dbReference type="ARBA" id="ARBA00007929"/>
    </source>
</evidence>
<evidence type="ECO:0000256" key="5">
    <source>
        <dbReference type="ARBA" id="ARBA00022692"/>
    </source>
</evidence>
<dbReference type="EMBL" id="CM000839">
    <property type="protein sequence ID" value="KRH52547.1"/>
    <property type="molecule type" value="Genomic_DNA"/>
</dbReference>
<dbReference type="PaxDb" id="3847-GLYMA06G07840.2"/>
<keyword evidence="6 13" id="KW-0631">Potassium channel</keyword>
<dbReference type="PROSITE" id="PS50042">
    <property type="entry name" value="CNMP_BINDING_3"/>
    <property type="match status" value="1"/>
</dbReference>
<dbReference type="SUPFAM" id="SSF51206">
    <property type="entry name" value="cAMP-binding domain-like"/>
    <property type="match status" value="1"/>
</dbReference>
<dbReference type="InParanoid" id="K7KTM8"/>
<evidence type="ECO:0000256" key="7">
    <source>
        <dbReference type="ARBA" id="ARBA00022882"/>
    </source>
</evidence>
<evidence type="ECO:0000256" key="11">
    <source>
        <dbReference type="ARBA" id="ARBA00023136"/>
    </source>
</evidence>
<dbReference type="InterPro" id="IPR045319">
    <property type="entry name" value="KAT/AKT"/>
</dbReference>
<dbReference type="SUPFAM" id="SSF81324">
    <property type="entry name" value="Voltage-gated potassium channels"/>
    <property type="match status" value="1"/>
</dbReference>
<evidence type="ECO:0000256" key="3">
    <source>
        <dbReference type="ARBA" id="ARBA00022448"/>
    </source>
</evidence>
<dbReference type="GO" id="GO:0005783">
    <property type="term" value="C:endoplasmic reticulum"/>
    <property type="evidence" value="ECO:0007669"/>
    <property type="project" value="EnsemblPlants"/>
</dbReference>
<feature type="transmembrane region" description="Helical" evidence="13">
    <location>
        <begin position="251"/>
        <end position="269"/>
    </location>
</feature>
<dbReference type="STRING" id="3847.K7KTM8"/>
<dbReference type="FunFam" id="2.60.120.10:FF:000074">
    <property type="entry name" value="Potassium channel KAT2"/>
    <property type="match status" value="1"/>
</dbReference>
<dbReference type="Pfam" id="PF00520">
    <property type="entry name" value="Ion_trans"/>
    <property type="match status" value="1"/>
</dbReference>
<keyword evidence="8 13" id="KW-0630">Potassium</keyword>
<reference evidence="17" key="2">
    <citation type="submission" date="2018-02" db="UniProtKB">
        <authorList>
            <consortium name="EnsemblPlants"/>
        </authorList>
    </citation>
    <scope>IDENTIFICATION</scope>
    <source>
        <strain evidence="17">Williams 82</strain>
    </source>
</reference>
<dbReference type="Gene3D" id="1.10.287.70">
    <property type="match status" value="1"/>
</dbReference>
<dbReference type="EnsemblPlants" id="KRH52547">
    <property type="protein sequence ID" value="KRH52547"/>
    <property type="gene ID" value="GLYMA_06G074600"/>
</dbReference>
<keyword evidence="12 13" id="KW-0407">Ion channel</keyword>
<dbReference type="GO" id="GO:0034702">
    <property type="term" value="C:monoatomic ion channel complex"/>
    <property type="evidence" value="ECO:0007669"/>
    <property type="project" value="UniProtKB-KW"/>
</dbReference>
<dbReference type="OMA" id="DWYYHWL"/>
<dbReference type="FunCoup" id="K7KTM8">
    <property type="interactions" value="61"/>
</dbReference>
<evidence type="ECO:0000256" key="13">
    <source>
        <dbReference type="RuleBase" id="RU369015"/>
    </source>
</evidence>
<dbReference type="PROSITE" id="PS51490">
    <property type="entry name" value="KHA"/>
    <property type="match status" value="1"/>
</dbReference>